<dbReference type="PANTHER" id="PTHR31005">
    <property type="entry name" value="DUF4139 DOMAIN-CONTAINING PROTEIN"/>
    <property type="match status" value="1"/>
</dbReference>
<evidence type="ECO:0000256" key="2">
    <source>
        <dbReference type="SAM" id="SignalP"/>
    </source>
</evidence>
<name>A0A1T5BID6_9SPHI</name>
<dbReference type="EMBL" id="FUZF01000002">
    <property type="protein sequence ID" value="SKB47054.1"/>
    <property type="molecule type" value="Genomic_DNA"/>
</dbReference>
<feature type="coiled-coil region" evidence="1">
    <location>
        <begin position="158"/>
        <end position="185"/>
    </location>
</feature>
<dbReference type="Proteomes" id="UP000190150">
    <property type="component" value="Unassembled WGS sequence"/>
</dbReference>
<evidence type="ECO:0000313" key="6">
    <source>
        <dbReference type="Proteomes" id="UP000190150"/>
    </source>
</evidence>
<keyword evidence="1" id="KW-0175">Coiled coil</keyword>
<evidence type="ECO:0000256" key="1">
    <source>
        <dbReference type="SAM" id="Coils"/>
    </source>
</evidence>
<feature type="domain" description="DUF4139" evidence="3">
    <location>
        <begin position="210"/>
        <end position="528"/>
    </location>
</feature>
<keyword evidence="6" id="KW-1185">Reference proteome</keyword>
<evidence type="ECO:0000259" key="3">
    <source>
        <dbReference type="Pfam" id="PF13598"/>
    </source>
</evidence>
<protein>
    <recommendedName>
        <fullName evidence="7">Mucoidy inhibitor MuiA family protein</fullName>
    </recommendedName>
</protein>
<dbReference type="Pfam" id="PF13600">
    <property type="entry name" value="DUF4140"/>
    <property type="match status" value="1"/>
</dbReference>
<dbReference type="RefSeq" id="WP_079641278.1">
    <property type="nucleotide sequence ID" value="NZ_FUZF01000002.1"/>
</dbReference>
<evidence type="ECO:0008006" key="7">
    <source>
        <dbReference type="Google" id="ProtNLM"/>
    </source>
</evidence>
<proteinExistence type="predicted"/>
<evidence type="ECO:0000259" key="4">
    <source>
        <dbReference type="Pfam" id="PF13600"/>
    </source>
</evidence>
<dbReference type="InterPro" id="IPR011935">
    <property type="entry name" value="CHP02231"/>
</dbReference>
<dbReference type="PANTHER" id="PTHR31005:SF8">
    <property type="entry name" value="DUF4139 DOMAIN-CONTAINING PROTEIN"/>
    <property type="match status" value="1"/>
</dbReference>
<gene>
    <name evidence="5" type="ORF">SAMN05660841_00718</name>
</gene>
<feature type="chain" id="PRO_5012843497" description="Mucoidy inhibitor MuiA family protein" evidence="2">
    <location>
        <begin position="20"/>
        <end position="535"/>
    </location>
</feature>
<dbReference type="AlphaFoldDB" id="A0A1T5BID6"/>
<evidence type="ECO:0000313" key="5">
    <source>
        <dbReference type="EMBL" id="SKB47054.1"/>
    </source>
</evidence>
<accession>A0A1T5BID6</accession>
<dbReference type="Pfam" id="PF13598">
    <property type="entry name" value="DUF4139"/>
    <property type="match status" value="1"/>
</dbReference>
<reference evidence="6" key="1">
    <citation type="submission" date="2017-02" db="EMBL/GenBank/DDBJ databases">
        <authorList>
            <person name="Varghese N."/>
            <person name="Submissions S."/>
        </authorList>
    </citation>
    <scope>NUCLEOTIDE SEQUENCE [LARGE SCALE GENOMIC DNA]</scope>
    <source>
        <strain evidence="6">DSM 24091</strain>
    </source>
</reference>
<dbReference type="InterPro" id="IPR037291">
    <property type="entry name" value="DUF4139"/>
</dbReference>
<feature type="signal peptide" evidence="2">
    <location>
        <begin position="1"/>
        <end position="19"/>
    </location>
</feature>
<dbReference type="InterPro" id="IPR025554">
    <property type="entry name" value="DUF4140"/>
</dbReference>
<organism evidence="5 6">
    <name type="scientific">Sphingobacterium nematocida</name>
    <dbReference type="NCBI Taxonomy" id="1513896"/>
    <lineage>
        <taxon>Bacteria</taxon>
        <taxon>Pseudomonadati</taxon>
        <taxon>Bacteroidota</taxon>
        <taxon>Sphingobacteriia</taxon>
        <taxon>Sphingobacteriales</taxon>
        <taxon>Sphingobacteriaceae</taxon>
        <taxon>Sphingobacterium</taxon>
    </lineage>
</organism>
<sequence>MKKLFFCFSLLGSVLYSTAQHKVSTNAEVKEVTVYANGAQVLNRLQVTLPAGGSDLIINNVANDLDEQNVQISGPDHVSVLSIVKTSSEESQITNPSHQKLKDSLDLVTVDRENVYNRLNAAKGALQILTNNNLLGGADGKIDIADLSKLVDYYQIKSVNLNKEISTLNKEIAELDKKIARFQEALRTYVGSGGQLRLQVNSGRSGSVALEVRYMTRSAHWQAYYDLKAASVSAPLKMFYKAGVSQSSGVDWRNAKLILSTGNPAVGGTAPVLSPSYAVIRNIEDEMFANLTVQNRVQNKIQSLGAKAVREVAAMDEVTVGELATPSISMVENQLSTTFDIEVPYTILSNGQPHSVALKEFSQPALFKYYAVPKLDKDAFLMAEITDFQKLNLIPGEANISFENMFVGKSYINPNVTTDTLNLSLGRDKGISIKRERLMDQKSTQISGSSKKQIFTYEIKVRNNKSSDVDILLKDQYPISTDKSIEVELLDAKAGNVNSETGVVTWMLRLKPNETQTYRISYLVKSPKDKVISFN</sequence>
<dbReference type="NCBIfam" id="TIGR02231">
    <property type="entry name" value="mucoidy inhibitor MuiA family protein"/>
    <property type="match status" value="1"/>
</dbReference>
<feature type="domain" description="DUF4140" evidence="4">
    <location>
        <begin position="32"/>
        <end position="129"/>
    </location>
</feature>
<keyword evidence="2" id="KW-0732">Signal</keyword>
<dbReference type="OrthoDB" id="634585at2"/>